<gene>
    <name evidence="2" type="ORF">CTI12_AA026470</name>
</gene>
<proteinExistence type="predicted"/>
<evidence type="ECO:0000313" key="2">
    <source>
        <dbReference type="EMBL" id="PWA87717.1"/>
    </source>
</evidence>
<evidence type="ECO:0000313" key="3">
    <source>
        <dbReference type="Proteomes" id="UP000245207"/>
    </source>
</evidence>
<dbReference type="AlphaFoldDB" id="A0A2U1PPT8"/>
<accession>A0A2U1PPT8</accession>
<dbReference type="InterPro" id="IPR031330">
    <property type="entry name" value="Gly_Hdrlase_35_cat"/>
</dbReference>
<comment type="caution">
    <text evidence="2">The sequence shown here is derived from an EMBL/GenBank/DDBJ whole genome shotgun (WGS) entry which is preliminary data.</text>
</comment>
<dbReference type="STRING" id="35608.A0A2U1PPT8"/>
<organism evidence="2 3">
    <name type="scientific">Artemisia annua</name>
    <name type="common">Sweet wormwood</name>
    <dbReference type="NCBI Taxonomy" id="35608"/>
    <lineage>
        <taxon>Eukaryota</taxon>
        <taxon>Viridiplantae</taxon>
        <taxon>Streptophyta</taxon>
        <taxon>Embryophyta</taxon>
        <taxon>Tracheophyta</taxon>
        <taxon>Spermatophyta</taxon>
        <taxon>Magnoliopsida</taxon>
        <taxon>eudicotyledons</taxon>
        <taxon>Gunneridae</taxon>
        <taxon>Pentapetalae</taxon>
        <taxon>asterids</taxon>
        <taxon>campanulids</taxon>
        <taxon>Asterales</taxon>
        <taxon>Asteraceae</taxon>
        <taxon>Asteroideae</taxon>
        <taxon>Anthemideae</taxon>
        <taxon>Artemisiinae</taxon>
        <taxon>Artemisia</taxon>
    </lineage>
</organism>
<dbReference type="GO" id="GO:0005975">
    <property type="term" value="P:carbohydrate metabolic process"/>
    <property type="evidence" value="ECO:0007669"/>
    <property type="project" value="InterPro"/>
</dbReference>
<dbReference type="PRINTS" id="PR00742">
    <property type="entry name" value="GLHYDRLASE35"/>
</dbReference>
<dbReference type="GO" id="GO:0004553">
    <property type="term" value="F:hydrolase activity, hydrolyzing O-glycosyl compounds"/>
    <property type="evidence" value="ECO:0007669"/>
    <property type="project" value="InterPro"/>
</dbReference>
<dbReference type="EMBL" id="PKPP01000884">
    <property type="protein sequence ID" value="PWA87717.1"/>
    <property type="molecule type" value="Genomic_DNA"/>
</dbReference>
<evidence type="ECO:0000259" key="1">
    <source>
        <dbReference type="Pfam" id="PF01301"/>
    </source>
</evidence>
<dbReference type="Gene3D" id="2.60.120.260">
    <property type="entry name" value="Galactose-binding domain-like"/>
    <property type="match status" value="1"/>
</dbReference>
<keyword evidence="3" id="KW-1185">Reference proteome</keyword>
<sequence>MEDRADKLRLRANAMEWLAHEHLRRPIKLKRKAELDMKRLEVQAHGHVKTSARNVRRRVTRQKTAHNGAAQENVRNVRTRTVTTAAGVNVALPNIVWTELTNAELHCLATLGFREYFCSFEIQDECSFKERANLPRQGISISLFPSYNHTFNRHSQILLKLLLTGVEKESNKASGYHAVHIVFTKAWSCLHIYSSSLTINLFSVGGGGKGTWGGVLDTDYNHIIDTNDPNHSSELKRTMEPLLHSGCLLFLLVLPLYFFDPSIDPTQCNILVNVFVNGNDLNMLWIRMVAKRLKQVLVATSFNKEMDFSTYKHLQSVCNDHDLLNLELHRCYRSLRRIIEENEIHVIIIGRKEGILFLLTKAHQPLIKIKFTVLLEPDIQSPVVVARLNGVASDICLIFRIYNKNLVPSIAILIIANNVVITEETSKNMSSCDFKITFQTSLLAFNEEAIIELYSDHFSLSRFRDLILNRLIGSCLYLGFRITLGLVFLQCASGPFRGSLAWSCYCGSGATLVDLYHGGTNFGRTAGGPFIATSYDHDAPLDEFDYVVVASTWHVTWSNTLSHQN</sequence>
<feature type="domain" description="Glycoside hydrolase 35 catalytic" evidence="1">
    <location>
        <begin position="515"/>
        <end position="544"/>
    </location>
</feature>
<dbReference type="InterPro" id="IPR001944">
    <property type="entry name" value="Glycoside_Hdrlase_35"/>
</dbReference>
<dbReference type="Pfam" id="PF01301">
    <property type="entry name" value="Glyco_hydro_35"/>
    <property type="match status" value="1"/>
</dbReference>
<protein>
    <submittedName>
        <fullName evidence="2">Beta-galactosidase</fullName>
    </submittedName>
</protein>
<name>A0A2U1PPT8_ARTAN</name>
<dbReference type="Proteomes" id="UP000245207">
    <property type="component" value="Unassembled WGS sequence"/>
</dbReference>
<reference evidence="2 3" key="1">
    <citation type="journal article" date="2018" name="Mol. Plant">
        <title>The genome of Artemisia annua provides insight into the evolution of Asteraceae family and artemisinin biosynthesis.</title>
        <authorList>
            <person name="Shen Q."/>
            <person name="Zhang L."/>
            <person name="Liao Z."/>
            <person name="Wang S."/>
            <person name="Yan T."/>
            <person name="Shi P."/>
            <person name="Liu M."/>
            <person name="Fu X."/>
            <person name="Pan Q."/>
            <person name="Wang Y."/>
            <person name="Lv Z."/>
            <person name="Lu X."/>
            <person name="Zhang F."/>
            <person name="Jiang W."/>
            <person name="Ma Y."/>
            <person name="Chen M."/>
            <person name="Hao X."/>
            <person name="Li L."/>
            <person name="Tang Y."/>
            <person name="Lv G."/>
            <person name="Zhou Y."/>
            <person name="Sun X."/>
            <person name="Brodelius P.E."/>
            <person name="Rose J.K.C."/>
            <person name="Tang K."/>
        </authorList>
    </citation>
    <scope>NUCLEOTIDE SEQUENCE [LARGE SCALE GENOMIC DNA]</scope>
    <source>
        <strain evidence="3">cv. Huhao1</strain>
        <tissue evidence="2">Leaf</tissue>
    </source>
</reference>
<dbReference type="OrthoDB" id="1657402at2759"/>